<dbReference type="Pfam" id="PF04397">
    <property type="entry name" value="LytTR"/>
    <property type="match status" value="1"/>
</dbReference>
<dbReference type="SMART" id="SM00850">
    <property type="entry name" value="LytTR"/>
    <property type="match status" value="1"/>
</dbReference>
<keyword evidence="3" id="KW-1185">Reference proteome</keyword>
<keyword evidence="2" id="KW-0238">DNA-binding</keyword>
<dbReference type="Gene3D" id="2.40.50.1020">
    <property type="entry name" value="LytTr DNA-binding domain"/>
    <property type="match status" value="1"/>
</dbReference>
<organism evidence="2 3">
    <name type="scientific">Lentilactobacillus sunkii DSM 19904</name>
    <dbReference type="NCBI Taxonomy" id="1423808"/>
    <lineage>
        <taxon>Bacteria</taxon>
        <taxon>Bacillati</taxon>
        <taxon>Bacillota</taxon>
        <taxon>Bacilli</taxon>
        <taxon>Lactobacillales</taxon>
        <taxon>Lactobacillaceae</taxon>
        <taxon>Lentilactobacillus</taxon>
    </lineage>
</organism>
<dbReference type="PANTHER" id="PTHR37299:SF1">
    <property type="entry name" value="STAGE 0 SPORULATION PROTEIN A HOMOLOG"/>
    <property type="match status" value="1"/>
</dbReference>
<gene>
    <name evidence="2" type="ORF">FD17_GL002081</name>
</gene>
<dbReference type="GO" id="GO:0000156">
    <property type="term" value="F:phosphorelay response regulator activity"/>
    <property type="evidence" value="ECO:0007669"/>
    <property type="project" value="InterPro"/>
</dbReference>
<evidence type="ECO:0000313" key="3">
    <source>
        <dbReference type="Proteomes" id="UP000051581"/>
    </source>
</evidence>
<dbReference type="GO" id="GO:0003677">
    <property type="term" value="F:DNA binding"/>
    <property type="evidence" value="ECO:0007669"/>
    <property type="project" value="UniProtKB-KW"/>
</dbReference>
<protein>
    <submittedName>
        <fullName evidence="2">LytTr DNA-binding domain protein</fullName>
    </submittedName>
</protein>
<dbReference type="InterPro" id="IPR007492">
    <property type="entry name" value="LytTR_DNA-bd_dom"/>
</dbReference>
<dbReference type="PROSITE" id="PS50930">
    <property type="entry name" value="HTH_LYTTR"/>
    <property type="match status" value="1"/>
</dbReference>
<evidence type="ECO:0000313" key="2">
    <source>
        <dbReference type="EMBL" id="KRK86315.1"/>
    </source>
</evidence>
<accession>A0A0R1KS69</accession>
<dbReference type="PATRIC" id="fig|1423808.3.peg.2108"/>
<dbReference type="OrthoDB" id="2136316at2"/>
<sequence length="151" mass="17088">MQIHFQKNEHLNDGDIEIILSAKERSLEIDELIAFLKSYRSLPPAVVPIKSDDHVYLIKPENIILIDVTGSDLMIYTSDKVIPTKGRLYAFIDKLNNPDFIQVSKHAALNINHLESLETSFTGGMTAILTDKVKTDISRKYLSVLEHRLGL</sequence>
<dbReference type="Proteomes" id="UP000051581">
    <property type="component" value="Unassembled WGS sequence"/>
</dbReference>
<dbReference type="PANTHER" id="PTHR37299">
    <property type="entry name" value="TRANSCRIPTIONAL REGULATOR-RELATED"/>
    <property type="match status" value="1"/>
</dbReference>
<dbReference type="InterPro" id="IPR046947">
    <property type="entry name" value="LytR-like"/>
</dbReference>
<reference evidence="2 3" key="1">
    <citation type="journal article" date="2015" name="Genome Announc.">
        <title>Expanding the biotechnology potential of lactobacilli through comparative genomics of 213 strains and associated genera.</title>
        <authorList>
            <person name="Sun Z."/>
            <person name="Harris H.M."/>
            <person name="McCann A."/>
            <person name="Guo C."/>
            <person name="Argimon S."/>
            <person name="Zhang W."/>
            <person name="Yang X."/>
            <person name="Jeffery I.B."/>
            <person name="Cooney J.C."/>
            <person name="Kagawa T.F."/>
            <person name="Liu W."/>
            <person name="Song Y."/>
            <person name="Salvetti E."/>
            <person name="Wrobel A."/>
            <person name="Rasinkangas P."/>
            <person name="Parkhill J."/>
            <person name="Rea M.C."/>
            <person name="O'Sullivan O."/>
            <person name="Ritari J."/>
            <person name="Douillard F.P."/>
            <person name="Paul Ross R."/>
            <person name="Yang R."/>
            <person name="Briner A.E."/>
            <person name="Felis G.E."/>
            <person name="de Vos W.M."/>
            <person name="Barrangou R."/>
            <person name="Klaenhammer T.R."/>
            <person name="Caufield P.W."/>
            <person name="Cui Y."/>
            <person name="Zhang H."/>
            <person name="O'Toole P.W."/>
        </authorList>
    </citation>
    <scope>NUCLEOTIDE SEQUENCE [LARGE SCALE GENOMIC DNA]</scope>
    <source>
        <strain evidence="2 3">DSM 19904</strain>
    </source>
</reference>
<dbReference type="RefSeq" id="WP_057826551.1">
    <property type="nucleotide sequence ID" value="NZ_AZEA01000047.1"/>
</dbReference>
<dbReference type="EMBL" id="AZEA01000047">
    <property type="protein sequence ID" value="KRK86315.1"/>
    <property type="molecule type" value="Genomic_DNA"/>
</dbReference>
<proteinExistence type="predicted"/>
<comment type="caution">
    <text evidence="2">The sequence shown here is derived from an EMBL/GenBank/DDBJ whole genome shotgun (WGS) entry which is preliminary data.</text>
</comment>
<feature type="domain" description="HTH LytTR-type" evidence="1">
    <location>
        <begin position="47"/>
        <end position="151"/>
    </location>
</feature>
<dbReference type="AlphaFoldDB" id="A0A0R1KS69"/>
<evidence type="ECO:0000259" key="1">
    <source>
        <dbReference type="PROSITE" id="PS50930"/>
    </source>
</evidence>
<name>A0A0R1KS69_9LACO</name>